<feature type="transmembrane region" description="Helical" evidence="2">
    <location>
        <begin position="247"/>
        <end position="270"/>
    </location>
</feature>
<comment type="caution">
    <text evidence="3">The sequence shown here is derived from an EMBL/GenBank/DDBJ whole genome shotgun (WGS) entry which is preliminary data.</text>
</comment>
<evidence type="ECO:0000313" key="4">
    <source>
        <dbReference type="Proteomes" id="UP000613401"/>
    </source>
</evidence>
<feature type="compositionally biased region" description="Polar residues" evidence="1">
    <location>
        <begin position="158"/>
        <end position="176"/>
    </location>
</feature>
<feature type="region of interest" description="Disordered" evidence="1">
    <location>
        <begin position="736"/>
        <end position="757"/>
    </location>
</feature>
<protein>
    <submittedName>
        <fullName evidence="3">Uncharacterized protein</fullName>
    </submittedName>
</protein>
<reference evidence="3" key="1">
    <citation type="journal article" date="2020" name="Phytopathology">
        <title>Genome sequence and comparative analysis of Colletotrichum gloeosporioides isolated from Liriodendron leaves.</title>
        <authorList>
            <person name="Fu F.F."/>
            <person name="Hao Z."/>
            <person name="Wang P."/>
            <person name="Lu Y."/>
            <person name="Xue L.J."/>
            <person name="Wei G."/>
            <person name="Tian Y."/>
            <person name="Baishi H."/>
            <person name="Xu H."/>
            <person name="Shi J."/>
            <person name="Cheng T."/>
            <person name="Wang G."/>
            <person name="Yi Y."/>
            <person name="Chen J."/>
        </authorList>
    </citation>
    <scope>NUCLEOTIDE SEQUENCE</scope>
    <source>
        <strain evidence="3">Lc1</strain>
    </source>
</reference>
<dbReference type="EMBL" id="WVTB01000091">
    <property type="protein sequence ID" value="KAF3798727.1"/>
    <property type="molecule type" value="Genomic_DNA"/>
</dbReference>
<evidence type="ECO:0000256" key="2">
    <source>
        <dbReference type="SAM" id="Phobius"/>
    </source>
</evidence>
<sequence length="906" mass="100670">MASSGEFDGDDFSNNLFSDLAPLLTLFGEQVTIQFLSLSMGWADNFLIAMGPLGIITTVISAIRIGGGRTLKTLIGRARETQAVSEQELLSSTSSNVCELWNGQQVTRIIGEPKETSTVVISRDGTIYTLRRAYRNGLITIKNTDSNASSSSHRDVHNNYNSKRSTGNVSNNSQSDQNEEYIDDANSASLDLPTNLTLNTRSAPASKLELWSWAALGIALQTIALVFPGITTHYWKWNKGDSPVAAYGYPCFVVGTVSLTIGLILCGHIIEGATIETDFALTKESKRQGLKFICLQKALSLGDQEYPACAIILAPTHGILTTSRSSYLNLGHVWSGATLSTFLTISGYVVQFVGLRALHWSAAIVQLAVTIAMTVVRAFARRNLASTPTTSDLGLQLHFIPWLTQQLRLESEKGPMSKGAQSGLGKLFKRLRHKANREEEVDSERLQFFCELISDHSEESSIRIDSLDDIHFSASSALPMRDMGGYICSQLLQRTARPLQVSFEFRTGDSVENDEPETHGAAESLRIHAQIVSGTPKTMDTPEKTASARASKALCKVIEKVMGLLIGSDEFIWDEQIEALLTDKKRESPLRIYWGFDMREGRVSGFREKEATQKHVRVAFRRALPDRLWHLDSQSRSQLWAAISLSLYTDAYRWLCADGQARQTKQTADAADHDFRRIVGYAANAEVSEKKAKIQEWLTCSIDTGTSSILREEEKRVSLQKIIDEATGKSNEMTAGLRQPMQQKVSRRPKISGRGAEDMARRIKRGVSKSYLGVFLSSSADDLRGYKQSEFEEFLVKTRPKVSKGFQYAQELFSLFILAVASKTHSVKGKTVRKVPEDGTGRVFLENSIFKSIAEIVLEEELAKSKDEAYTLIIPAFFKHNLLPTQLTQPDQTYRQETESDEFSPL</sequence>
<gene>
    <name evidence="3" type="ORF">GCG54_00008181</name>
</gene>
<accession>A0A8H4C7L8</accession>
<keyword evidence="2" id="KW-0472">Membrane</keyword>
<evidence type="ECO:0000313" key="3">
    <source>
        <dbReference type="EMBL" id="KAF3798727.1"/>
    </source>
</evidence>
<dbReference type="GeneID" id="69015322"/>
<organism evidence="3 4">
    <name type="scientific">Colletotrichum gloeosporioides</name>
    <name type="common">Anthracnose fungus</name>
    <name type="synonym">Glomerella cingulata</name>
    <dbReference type="NCBI Taxonomy" id="474922"/>
    <lineage>
        <taxon>Eukaryota</taxon>
        <taxon>Fungi</taxon>
        <taxon>Dikarya</taxon>
        <taxon>Ascomycota</taxon>
        <taxon>Pezizomycotina</taxon>
        <taxon>Sordariomycetes</taxon>
        <taxon>Hypocreomycetidae</taxon>
        <taxon>Glomerellales</taxon>
        <taxon>Glomerellaceae</taxon>
        <taxon>Colletotrichum</taxon>
        <taxon>Colletotrichum gloeosporioides species complex</taxon>
    </lineage>
</organism>
<keyword evidence="2" id="KW-1133">Transmembrane helix</keyword>
<keyword evidence="2" id="KW-0812">Transmembrane</keyword>
<reference evidence="3" key="2">
    <citation type="submission" date="2020-03" db="EMBL/GenBank/DDBJ databases">
        <authorList>
            <person name="Fu F.-F."/>
            <person name="Chen J."/>
        </authorList>
    </citation>
    <scope>NUCLEOTIDE SEQUENCE</scope>
    <source>
        <strain evidence="3">Lc1</strain>
    </source>
</reference>
<feature type="transmembrane region" description="Helical" evidence="2">
    <location>
        <begin position="46"/>
        <end position="67"/>
    </location>
</feature>
<feature type="region of interest" description="Disordered" evidence="1">
    <location>
        <begin position="145"/>
        <end position="178"/>
    </location>
</feature>
<keyword evidence="4" id="KW-1185">Reference proteome</keyword>
<feature type="transmembrane region" description="Helical" evidence="2">
    <location>
        <begin position="333"/>
        <end position="354"/>
    </location>
</feature>
<proteinExistence type="predicted"/>
<dbReference type="AlphaFoldDB" id="A0A8H4C7L8"/>
<dbReference type="Proteomes" id="UP000613401">
    <property type="component" value="Unassembled WGS sequence"/>
</dbReference>
<evidence type="ECO:0000256" key="1">
    <source>
        <dbReference type="SAM" id="MobiDB-lite"/>
    </source>
</evidence>
<name>A0A8H4C7L8_COLGL</name>
<feature type="transmembrane region" description="Helical" evidence="2">
    <location>
        <begin position="210"/>
        <end position="235"/>
    </location>
</feature>
<dbReference type="RefSeq" id="XP_045257887.1">
    <property type="nucleotide sequence ID" value="XM_045408153.1"/>
</dbReference>